<evidence type="ECO:0000256" key="1">
    <source>
        <dbReference type="ARBA" id="ARBA00022603"/>
    </source>
</evidence>
<sequence>MEGDVAPWPEIQKLLDSGDVTWVPGLRVPRQSSLKEVPAQSSFSFCELFAGIGGFRLGLDVLGGHCVFASEIDKHAAATYALNFGETPAGDITECAEQDIPDFDLLTAGFPCQSFTTAGIRGGLDDPRGQMYREVC</sequence>
<keyword evidence="1 4" id="KW-0489">Methyltransferase</keyword>
<dbReference type="EMBL" id="HBFQ01041780">
    <property type="protein sequence ID" value="CAD8855193.1"/>
    <property type="molecule type" value="Transcribed_RNA"/>
</dbReference>
<keyword evidence="2 4" id="KW-0808">Transferase</keyword>
<organism evidence="5">
    <name type="scientific">Noctiluca scintillans</name>
    <name type="common">Sea sparkle</name>
    <name type="synonym">Red tide dinoflagellate</name>
    <dbReference type="NCBI Taxonomy" id="2966"/>
    <lineage>
        <taxon>Eukaryota</taxon>
        <taxon>Sar</taxon>
        <taxon>Alveolata</taxon>
        <taxon>Dinophyceae</taxon>
        <taxon>Noctilucales</taxon>
        <taxon>Noctilucaceae</taxon>
        <taxon>Noctiluca</taxon>
    </lineage>
</organism>
<gene>
    <name evidence="5" type="ORF">NSCI0253_LOCUS29545</name>
</gene>
<comment type="similarity">
    <text evidence="4">Belongs to the class I-like SAM-binding methyltransferase superfamily. C5-methyltransferase family.</text>
</comment>
<evidence type="ECO:0000256" key="2">
    <source>
        <dbReference type="ARBA" id="ARBA00022679"/>
    </source>
</evidence>
<dbReference type="InterPro" id="IPR001525">
    <property type="entry name" value="C5_MeTfrase"/>
</dbReference>
<dbReference type="SUPFAM" id="SSF53335">
    <property type="entry name" value="S-adenosyl-L-methionine-dependent methyltransferases"/>
    <property type="match status" value="1"/>
</dbReference>
<dbReference type="InterPro" id="IPR029063">
    <property type="entry name" value="SAM-dependent_MTases_sf"/>
</dbReference>
<dbReference type="PROSITE" id="PS51679">
    <property type="entry name" value="SAM_MT_C5"/>
    <property type="match status" value="1"/>
</dbReference>
<dbReference type="AlphaFoldDB" id="A0A7S1FBL9"/>
<evidence type="ECO:0000256" key="4">
    <source>
        <dbReference type="PROSITE-ProRule" id="PRU01016"/>
    </source>
</evidence>
<name>A0A7S1FBL9_NOCSC</name>
<accession>A0A7S1FBL9</accession>
<evidence type="ECO:0000256" key="3">
    <source>
        <dbReference type="ARBA" id="ARBA00022691"/>
    </source>
</evidence>
<dbReference type="PANTHER" id="PTHR46098:SF1">
    <property type="entry name" value="TRNA (CYTOSINE(38)-C(5))-METHYLTRANSFERASE"/>
    <property type="match status" value="1"/>
</dbReference>
<dbReference type="PANTHER" id="PTHR46098">
    <property type="entry name" value="TRNA (CYTOSINE(38)-C(5))-METHYLTRANSFERASE"/>
    <property type="match status" value="1"/>
</dbReference>
<keyword evidence="3 4" id="KW-0949">S-adenosyl-L-methionine</keyword>
<evidence type="ECO:0008006" key="6">
    <source>
        <dbReference type="Google" id="ProtNLM"/>
    </source>
</evidence>
<protein>
    <recommendedName>
        <fullName evidence="6">DNA (cytosine-5-)-methyltransferase</fullName>
    </recommendedName>
</protein>
<proteinExistence type="inferred from homology"/>
<dbReference type="InterPro" id="IPR050750">
    <property type="entry name" value="C5-MTase"/>
</dbReference>
<dbReference type="GO" id="GO:0008168">
    <property type="term" value="F:methyltransferase activity"/>
    <property type="evidence" value="ECO:0007669"/>
    <property type="project" value="UniProtKB-KW"/>
</dbReference>
<dbReference type="Pfam" id="PF00145">
    <property type="entry name" value="DNA_methylase"/>
    <property type="match status" value="1"/>
</dbReference>
<reference evidence="5" key="1">
    <citation type="submission" date="2021-01" db="EMBL/GenBank/DDBJ databases">
        <authorList>
            <person name="Corre E."/>
            <person name="Pelletier E."/>
            <person name="Niang G."/>
            <person name="Scheremetjew M."/>
            <person name="Finn R."/>
            <person name="Kale V."/>
            <person name="Holt S."/>
            <person name="Cochrane G."/>
            <person name="Meng A."/>
            <person name="Brown T."/>
            <person name="Cohen L."/>
        </authorList>
    </citation>
    <scope>NUCLEOTIDE SEQUENCE</scope>
</reference>
<dbReference type="GO" id="GO:0032259">
    <property type="term" value="P:methylation"/>
    <property type="evidence" value="ECO:0007669"/>
    <property type="project" value="UniProtKB-KW"/>
</dbReference>
<evidence type="ECO:0000313" key="5">
    <source>
        <dbReference type="EMBL" id="CAD8855193.1"/>
    </source>
</evidence>
<dbReference type="Gene3D" id="3.40.50.150">
    <property type="entry name" value="Vaccinia Virus protein VP39"/>
    <property type="match status" value="1"/>
</dbReference>
<feature type="active site" evidence="4">
    <location>
        <position position="112"/>
    </location>
</feature>
<dbReference type="NCBIfam" id="TIGR00675">
    <property type="entry name" value="dcm"/>
    <property type="match status" value="1"/>
</dbReference>